<protein>
    <recommendedName>
        <fullName evidence="2">HAT C-terminal dimerisation domain-containing protein</fullName>
    </recommendedName>
</protein>
<evidence type="ECO:0000259" key="2">
    <source>
        <dbReference type="Pfam" id="PF05699"/>
    </source>
</evidence>
<dbReference type="Pfam" id="PF05699">
    <property type="entry name" value="Dimer_Tnp_hAT"/>
    <property type="match status" value="1"/>
</dbReference>
<feature type="domain" description="HAT C-terminal dimerisation" evidence="2">
    <location>
        <begin position="76"/>
        <end position="120"/>
    </location>
</feature>
<dbReference type="Proteomes" id="UP001174136">
    <property type="component" value="Unassembled WGS sequence"/>
</dbReference>
<accession>A0AA47MSM7</accession>
<proteinExistence type="predicted"/>
<gene>
    <name evidence="3" type="ORF">N1851_015178</name>
</gene>
<dbReference type="GO" id="GO:0046983">
    <property type="term" value="F:protein dimerization activity"/>
    <property type="evidence" value="ECO:0007669"/>
    <property type="project" value="InterPro"/>
</dbReference>
<organism evidence="3 4">
    <name type="scientific">Merluccius polli</name>
    <name type="common">Benguela hake</name>
    <name type="synonym">Merluccius cadenati</name>
    <dbReference type="NCBI Taxonomy" id="89951"/>
    <lineage>
        <taxon>Eukaryota</taxon>
        <taxon>Metazoa</taxon>
        <taxon>Chordata</taxon>
        <taxon>Craniata</taxon>
        <taxon>Vertebrata</taxon>
        <taxon>Euteleostomi</taxon>
        <taxon>Actinopterygii</taxon>
        <taxon>Neopterygii</taxon>
        <taxon>Teleostei</taxon>
        <taxon>Neoteleostei</taxon>
        <taxon>Acanthomorphata</taxon>
        <taxon>Zeiogadaria</taxon>
        <taxon>Gadariae</taxon>
        <taxon>Gadiformes</taxon>
        <taxon>Gadoidei</taxon>
        <taxon>Merlucciidae</taxon>
        <taxon>Merluccius</taxon>
    </lineage>
</organism>
<dbReference type="EMBL" id="JAOPHQ010002697">
    <property type="protein sequence ID" value="KAK0145888.1"/>
    <property type="molecule type" value="Genomic_DNA"/>
</dbReference>
<name>A0AA47MSM7_MERPO</name>
<dbReference type="InterPro" id="IPR008906">
    <property type="entry name" value="HATC_C_dom"/>
</dbReference>
<comment type="caution">
    <text evidence="3">The sequence shown here is derived from an EMBL/GenBank/DDBJ whole genome shotgun (WGS) entry which is preliminary data.</text>
</comment>
<feature type="region of interest" description="Disordered" evidence="1">
    <location>
        <begin position="1"/>
        <end position="20"/>
    </location>
</feature>
<sequence>MEMQITAQSRSRKNHKLHSPIEEKSTALDQLFGETYEVRTAKRSFREKVTEEILRLRERNLLPLLNGQSTGVVESTSGLYPLACQILQKVPLHTSTSVAAERVFSTAGDIISSHRSLLRRDPCRSTDFSEEES</sequence>
<keyword evidence="4" id="KW-1185">Reference proteome</keyword>
<evidence type="ECO:0000313" key="3">
    <source>
        <dbReference type="EMBL" id="KAK0145888.1"/>
    </source>
</evidence>
<reference evidence="3" key="1">
    <citation type="journal article" date="2023" name="Front. Mar. Sci.">
        <title>A new Merluccius polli reference genome to investigate the effects of global change in West African waters.</title>
        <authorList>
            <person name="Mateo J.L."/>
            <person name="Blanco-Fernandez C."/>
            <person name="Garcia-Vazquez E."/>
            <person name="Machado-Schiaffino G."/>
        </authorList>
    </citation>
    <scope>NUCLEOTIDE SEQUENCE</scope>
    <source>
        <strain evidence="3">C29</strain>
        <tissue evidence="3">Fin</tissue>
    </source>
</reference>
<dbReference type="AlphaFoldDB" id="A0AA47MSM7"/>
<evidence type="ECO:0000313" key="4">
    <source>
        <dbReference type="Proteomes" id="UP001174136"/>
    </source>
</evidence>
<evidence type="ECO:0000256" key="1">
    <source>
        <dbReference type="SAM" id="MobiDB-lite"/>
    </source>
</evidence>